<proteinExistence type="inferred from homology"/>
<feature type="coiled-coil region" evidence="6">
    <location>
        <begin position="285"/>
        <end position="315"/>
    </location>
</feature>
<dbReference type="SUPFAM" id="SSF52540">
    <property type="entry name" value="P-loop containing nucleoside triphosphate hydrolases"/>
    <property type="match status" value="2"/>
</dbReference>
<comment type="similarity">
    <text evidence="1">Belongs to the DNA2/NAM7 helicase family.</text>
</comment>
<dbReference type="Proteomes" id="UP001263246">
    <property type="component" value="Unassembled WGS sequence"/>
</dbReference>
<dbReference type="CDD" id="cd18808">
    <property type="entry name" value="SF1_C_Upf1"/>
    <property type="match status" value="1"/>
</dbReference>
<dbReference type="InterPro" id="IPR050534">
    <property type="entry name" value="Coronavir_polyprotein_1ab"/>
</dbReference>
<name>A0ABU3U1N5_9FIRM</name>
<dbReference type="InterPro" id="IPR027417">
    <property type="entry name" value="P-loop_NTPase"/>
</dbReference>
<reference evidence="10 11" key="1">
    <citation type="submission" date="2023-10" db="EMBL/GenBank/DDBJ databases">
        <title>Host Genetic Regulation of Human Gut Microbial Structural Variation.</title>
        <authorList>
            <person name="Harmsen H.J.M."/>
        </authorList>
    </citation>
    <scope>NUCLEOTIDE SEQUENCE [LARGE SCALE GENOMIC DNA]</scope>
    <source>
        <strain evidence="10 11">HTF-F</strain>
    </source>
</reference>
<keyword evidence="2" id="KW-0547">Nucleotide-binding</keyword>
<keyword evidence="5" id="KW-0067">ATP-binding</keyword>
<evidence type="ECO:0000256" key="5">
    <source>
        <dbReference type="ARBA" id="ARBA00022840"/>
    </source>
</evidence>
<dbReference type="InterPro" id="IPR024402">
    <property type="entry name" value="DUF2726"/>
</dbReference>
<evidence type="ECO:0000256" key="3">
    <source>
        <dbReference type="ARBA" id="ARBA00022801"/>
    </source>
</evidence>
<dbReference type="Gene3D" id="3.40.960.10">
    <property type="entry name" value="VSR Endonuclease"/>
    <property type="match status" value="1"/>
</dbReference>
<keyword evidence="11" id="KW-1185">Reference proteome</keyword>
<gene>
    <name evidence="10" type="ORF">RX402_12135</name>
</gene>
<protein>
    <submittedName>
        <fullName evidence="10">AAA domain-containing protein</fullName>
    </submittedName>
</protein>
<keyword evidence="4" id="KW-0347">Helicase</keyword>
<evidence type="ECO:0000259" key="7">
    <source>
        <dbReference type="Pfam" id="PF10881"/>
    </source>
</evidence>
<evidence type="ECO:0000256" key="4">
    <source>
        <dbReference type="ARBA" id="ARBA00022806"/>
    </source>
</evidence>
<keyword evidence="3" id="KW-0378">Hydrolase</keyword>
<evidence type="ECO:0000313" key="11">
    <source>
        <dbReference type="Proteomes" id="UP001263246"/>
    </source>
</evidence>
<evidence type="ECO:0000259" key="9">
    <source>
        <dbReference type="Pfam" id="PF13087"/>
    </source>
</evidence>
<dbReference type="InterPro" id="IPR041679">
    <property type="entry name" value="DNA2/NAM7-like_C"/>
</dbReference>
<dbReference type="InterPro" id="IPR041677">
    <property type="entry name" value="DNA2/NAM7_AAA_11"/>
</dbReference>
<dbReference type="PANTHER" id="PTHR43788">
    <property type="entry name" value="DNA2/NAM7 HELICASE FAMILY MEMBER"/>
    <property type="match status" value="1"/>
</dbReference>
<dbReference type="Pfam" id="PF13087">
    <property type="entry name" value="AAA_12"/>
    <property type="match status" value="1"/>
</dbReference>
<sequence>MDTDTRNQMILIKGKDQTDCVASFRFCNGMCEVIYVSTPNKTYRFQDRNVKVLSLQKTIDPDSVIVIAKGKKLNTVQAILDFGAYYRILFDEKLPLSFPKDDVELQPNCLADTKNKEVFRYFTETAEAVSLVTENGLNILRLQYSKISKVSDDTVLANYLDPQKSQTMSESPSTIIYPFGLNQSQKKAVEQALSSKISIIQGPPGTGKTQTILNIIANVVRDKKTVAVVSNNNSATHNIAEKLEKKGISFLTAFLGSLSNKQKFLADQSGIYPNMEEWELPPDERQQLEQEITALSQELNLMLTAKNRIARIEQELLQLNPEEHYFKEYYSTYHEEPIVNLDCFSSQKILELWLEFEHFIEQKKRLGLLQKLSIIFRFNRDAIKLFVNTPELVIPYLQNLFYLTKRRELENERQKLTLKLRQYAFDEKMNELTQKSFQLFKAELAAKYEWKTNRRRFESNDFRRNSDEFTHEYPVILSTTYSIKGTLSLDYVYDYLIIDEASQVDLTTAVLAFSCARNIVIVGDLNQLPNVLSEADIQRSETIWQTYSLAERYHFSTHSLLSSALETWPTAPVTLLREHYRCHPKIINFCNQKFYAGQLIIMTEDNDEPDVLTMYRTAAGNHARGHINQRQIDVIQQEILPQLRRQNYQSIGIITPYRDQAAAIRKQLGGYYEVDTVHKFQGREQDAIILTSVDNIITDFVDDPHMLNVAVSRAIHSLTVVTSQDPRNDRTNYGDLTRYIEYNNFAVIQSQVYSVFDLLYQGYAEQRKAYLRKRKRISEYDSENLMYSVIQEILSDKLFSSIGCAVHVSLATLIRDYSQLTKEETRYARNLSTHVDFLMFYKMDKLPILAIEVDGTSFHRPGSQQSIRDEKKNRILEKCGIPLLRLRTDGSNEKEKIRAALKECETPAADH</sequence>
<dbReference type="Pfam" id="PF10881">
    <property type="entry name" value="DUF2726"/>
    <property type="match status" value="1"/>
</dbReference>
<dbReference type="EMBL" id="JAWHPR010000007">
    <property type="protein sequence ID" value="MDU8689476.1"/>
    <property type="molecule type" value="Genomic_DNA"/>
</dbReference>
<dbReference type="Gene3D" id="3.40.50.300">
    <property type="entry name" value="P-loop containing nucleotide triphosphate hydrolases"/>
    <property type="match status" value="2"/>
</dbReference>
<feature type="domain" description="DUF2726" evidence="7">
    <location>
        <begin position="781"/>
        <end position="902"/>
    </location>
</feature>
<accession>A0ABU3U1N5</accession>
<dbReference type="RefSeq" id="WP_249238004.1">
    <property type="nucleotide sequence ID" value="NZ_CP094473.1"/>
</dbReference>
<feature type="domain" description="DNA2/NAM7 helicase-like C-terminal" evidence="9">
    <location>
        <begin position="559"/>
        <end position="724"/>
    </location>
</feature>
<dbReference type="Pfam" id="PF13086">
    <property type="entry name" value="AAA_11"/>
    <property type="match status" value="1"/>
</dbReference>
<comment type="caution">
    <text evidence="10">The sequence shown here is derived from an EMBL/GenBank/DDBJ whole genome shotgun (WGS) entry which is preliminary data.</text>
</comment>
<organism evidence="10 11">
    <name type="scientific">Faecalibacterium wellingii</name>
    <dbReference type="NCBI Taxonomy" id="2929491"/>
    <lineage>
        <taxon>Bacteria</taxon>
        <taxon>Bacillati</taxon>
        <taxon>Bacillota</taxon>
        <taxon>Clostridia</taxon>
        <taxon>Eubacteriales</taxon>
        <taxon>Oscillospiraceae</taxon>
        <taxon>Faecalibacterium</taxon>
    </lineage>
</organism>
<dbReference type="InterPro" id="IPR047187">
    <property type="entry name" value="SF1_C_Upf1"/>
</dbReference>
<evidence type="ECO:0000313" key="10">
    <source>
        <dbReference type="EMBL" id="MDU8689476.1"/>
    </source>
</evidence>
<evidence type="ECO:0000259" key="8">
    <source>
        <dbReference type="Pfam" id="PF13086"/>
    </source>
</evidence>
<dbReference type="PANTHER" id="PTHR43788:SF8">
    <property type="entry name" value="DNA-BINDING PROTEIN SMUBP-2"/>
    <property type="match status" value="1"/>
</dbReference>
<evidence type="ECO:0000256" key="2">
    <source>
        <dbReference type="ARBA" id="ARBA00022741"/>
    </source>
</evidence>
<evidence type="ECO:0000256" key="1">
    <source>
        <dbReference type="ARBA" id="ARBA00007913"/>
    </source>
</evidence>
<keyword evidence="6" id="KW-0175">Coiled coil</keyword>
<feature type="domain" description="DNA2/NAM7 helicase helicase" evidence="8">
    <location>
        <begin position="181"/>
        <end position="531"/>
    </location>
</feature>
<evidence type="ECO:0000256" key="6">
    <source>
        <dbReference type="SAM" id="Coils"/>
    </source>
</evidence>